<dbReference type="EMBL" id="JARBDR010000018">
    <property type="protein sequence ID" value="KAJ8322004.1"/>
    <property type="molecule type" value="Genomic_DNA"/>
</dbReference>
<accession>A0ABQ9FXR4</accession>
<evidence type="ECO:0000313" key="4">
    <source>
        <dbReference type="Proteomes" id="UP001217089"/>
    </source>
</evidence>
<dbReference type="InterPro" id="IPR033891">
    <property type="entry name" value="TTC38"/>
</dbReference>
<dbReference type="CDD" id="cd05804">
    <property type="entry name" value="StaR_like"/>
    <property type="match status" value="1"/>
</dbReference>
<reference evidence="3 4" key="1">
    <citation type="submission" date="2022-12" db="EMBL/GenBank/DDBJ databases">
        <title>Chromosome-level genome of Tegillarca granosa.</title>
        <authorList>
            <person name="Kim J."/>
        </authorList>
    </citation>
    <scope>NUCLEOTIDE SEQUENCE [LARGE SCALE GENOMIC DNA]</scope>
    <source>
        <strain evidence="3">Teg-2019</strain>
        <tissue evidence="3">Adductor muscle</tissue>
    </source>
</reference>
<dbReference type="PANTHER" id="PTHR16263">
    <property type="entry name" value="TETRATRICOPEPTIDE REPEAT PROTEIN 38"/>
    <property type="match status" value="1"/>
</dbReference>
<protein>
    <recommendedName>
        <fullName evidence="5">Tetratricopeptide repeat protein 38</fullName>
    </recommendedName>
</protein>
<dbReference type="PANTHER" id="PTHR16263:SF4">
    <property type="entry name" value="TETRATRICOPEPTIDE REPEAT PROTEIN 38"/>
    <property type="match status" value="1"/>
</dbReference>
<feature type="non-terminal residue" evidence="3">
    <location>
        <position position="405"/>
    </location>
</feature>
<comment type="caution">
    <text evidence="3">The sequence shown here is derived from an EMBL/GenBank/DDBJ whole genome shotgun (WGS) entry which is preliminary data.</text>
</comment>
<keyword evidence="4" id="KW-1185">Reference proteome</keyword>
<gene>
    <name evidence="3" type="ORF">KUTeg_000475</name>
</gene>
<evidence type="ECO:0000313" key="3">
    <source>
        <dbReference type="EMBL" id="KAJ8322004.1"/>
    </source>
</evidence>
<evidence type="ECO:0008006" key="5">
    <source>
        <dbReference type="Google" id="ProtNLM"/>
    </source>
</evidence>
<proteinExistence type="predicted"/>
<keyword evidence="2" id="KW-0802">TPR repeat</keyword>
<keyword evidence="1" id="KW-0677">Repeat</keyword>
<organism evidence="3 4">
    <name type="scientific">Tegillarca granosa</name>
    <name type="common">Malaysian cockle</name>
    <name type="synonym">Anadara granosa</name>
    <dbReference type="NCBI Taxonomy" id="220873"/>
    <lineage>
        <taxon>Eukaryota</taxon>
        <taxon>Metazoa</taxon>
        <taxon>Spiralia</taxon>
        <taxon>Lophotrochozoa</taxon>
        <taxon>Mollusca</taxon>
        <taxon>Bivalvia</taxon>
        <taxon>Autobranchia</taxon>
        <taxon>Pteriomorphia</taxon>
        <taxon>Arcoida</taxon>
        <taxon>Arcoidea</taxon>
        <taxon>Arcidae</taxon>
        <taxon>Tegillarca</taxon>
    </lineage>
</organism>
<dbReference type="Proteomes" id="UP001217089">
    <property type="component" value="Unassembled WGS sequence"/>
</dbReference>
<evidence type="ECO:0000256" key="1">
    <source>
        <dbReference type="ARBA" id="ARBA00022737"/>
    </source>
</evidence>
<evidence type="ECO:0000256" key="2">
    <source>
        <dbReference type="ARBA" id="ARBA00022803"/>
    </source>
</evidence>
<name>A0ABQ9FXR4_TEGGR</name>
<sequence>MTATAPRTKPIVHNWRDCKAWNDFGTPLSTASNESSKLFDAILTQYVGWYDEDTLGGLEGSIVKLVESDPTFVMGHVLKNGLDLMGTGRTVNNDEEFKKDINAMMELANKEKLTDRERKHVNAVHLFSQGDMTKACQVWEDILCEHPLDMLALKYAHDSYFYLGYQPQMRDSVARLSLWNALFWFGGDKYGLDINPNDAWSTHSMAHVLEMGGRQKEGIDFLKGTENNWNICGMLSCHNYWHYALCQIEVKNYEEAFGVFDTKVKEMSTTSGAMLDLVDACSLLFRLEMEGQNVKDRWDAIAEVCRPHMDDHILAFNDVHMLMSFLGKKDNELAEQFMTSLKNFVNNGKGDNQIICKEVGVALCEAFVLYDQGKFDEALELLYPLRYKILRIGGSNAQRDFAVVV</sequence>